<dbReference type="Proteomes" id="UP000034231">
    <property type="component" value="Unassembled WGS sequence"/>
</dbReference>
<dbReference type="AlphaFoldDB" id="A0A0G0KLU2"/>
<reference evidence="1 2" key="1">
    <citation type="journal article" date="2015" name="Nature">
        <title>rRNA introns, odd ribosomes, and small enigmatic genomes across a large radiation of phyla.</title>
        <authorList>
            <person name="Brown C.T."/>
            <person name="Hug L.A."/>
            <person name="Thomas B.C."/>
            <person name="Sharon I."/>
            <person name="Castelle C.J."/>
            <person name="Singh A."/>
            <person name="Wilkins M.J."/>
            <person name="Williams K.H."/>
            <person name="Banfield J.F."/>
        </authorList>
    </citation>
    <scope>NUCLEOTIDE SEQUENCE [LARGE SCALE GENOMIC DNA]</scope>
</reference>
<comment type="caution">
    <text evidence="1">The sequence shown here is derived from an EMBL/GenBank/DDBJ whole genome shotgun (WGS) entry which is preliminary data.</text>
</comment>
<proteinExistence type="predicted"/>
<evidence type="ECO:0000313" key="1">
    <source>
        <dbReference type="EMBL" id="KKQ50134.1"/>
    </source>
</evidence>
<sequence>MNDNRTLTIQNGSTVNISFKTDPVNDWQLTLQNIREEDGEIFADNFLLARKNGKHFFAKLIKTLGINTDGSEFPYWLPRIFDIGNGYKCGDVVIQFRKHPQSKRWMVDIELEYGSKSPDSLEKVFRISRSSLDNVKQAVKKSVKETGQDWTNTQRIGGDKVSMHCVDAGWSPQLFTQGKVMDVFDFVANSHDGPGKTALVEALQHLPTPIAKQVAMCIIIPPTGE</sequence>
<dbReference type="EMBL" id="LBTX01000008">
    <property type="protein sequence ID" value="KKQ50134.1"/>
    <property type="molecule type" value="Genomic_DNA"/>
</dbReference>
<gene>
    <name evidence="1" type="ORF">US68_C0008G0019</name>
</gene>
<protein>
    <submittedName>
        <fullName evidence="1">Uncharacterized protein</fullName>
    </submittedName>
</protein>
<name>A0A0G0KLU2_9BACT</name>
<evidence type="ECO:0000313" key="2">
    <source>
        <dbReference type="Proteomes" id="UP000034231"/>
    </source>
</evidence>
<organism evidence="1 2">
    <name type="scientific">Candidatus Shapirobacteria bacterium GW2011_GWE1_38_10</name>
    <dbReference type="NCBI Taxonomy" id="1618488"/>
    <lineage>
        <taxon>Bacteria</taxon>
        <taxon>Candidatus Shapironibacteriota</taxon>
    </lineage>
</organism>
<accession>A0A0G0KLU2</accession>